<dbReference type="Proteomes" id="UP000003612">
    <property type="component" value="Unassembled WGS sequence"/>
</dbReference>
<keyword evidence="4" id="KW-1185">Reference proteome</keyword>
<evidence type="ECO:0000313" key="3">
    <source>
        <dbReference type="EMBL" id="EFV81193.1"/>
    </source>
</evidence>
<feature type="signal peptide" evidence="2">
    <location>
        <begin position="1"/>
        <end position="18"/>
    </location>
</feature>
<dbReference type="Gene3D" id="3.55.50.70">
    <property type="match status" value="1"/>
</dbReference>
<feature type="chain" id="PRO_5047042909" evidence="2">
    <location>
        <begin position="19"/>
        <end position="154"/>
    </location>
</feature>
<gene>
    <name evidence="3" type="ORF">HMPREF0604_00648</name>
</gene>
<organism evidence="3 4">
    <name type="scientific">Neisseria mucosa C102</name>
    <dbReference type="NCBI Taxonomy" id="435832"/>
    <lineage>
        <taxon>Bacteria</taxon>
        <taxon>Pseudomonadati</taxon>
        <taxon>Pseudomonadota</taxon>
        <taxon>Betaproteobacteria</taxon>
        <taxon>Neisseriales</taxon>
        <taxon>Neisseriaceae</taxon>
        <taxon>Neisseria</taxon>
    </lineage>
</organism>
<feature type="region of interest" description="Disordered" evidence="1">
    <location>
        <begin position="135"/>
        <end position="154"/>
    </location>
</feature>
<sequence length="154" mass="17282">MFLLRTLLLSASVGALMAGCANQSAPDFPSSWKPLNELPDQVTEIPLVKPHVYQVTQLDTTVKGLLERWGEEAKMPVVYDHTLDFTLYKKVSTIRNTELDNALSELSKLYEDKGMVFYVQNGVIMAHKKMDVAVKNSGKKKHERSAKADVKTQD</sequence>
<evidence type="ECO:0000256" key="1">
    <source>
        <dbReference type="SAM" id="MobiDB-lite"/>
    </source>
</evidence>
<protein>
    <submittedName>
        <fullName evidence="3">Uncharacterized protein</fullName>
    </submittedName>
</protein>
<evidence type="ECO:0000256" key="2">
    <source>
        <dbReference type="SAM" id="SignalP"/>
    </source>
</evidence>
<comment type="caution">
    <text evidence="3">The sequence shown here is derived from an EMBL/GenBank/DDBJ whole genome shotgun (WGS) entry which is preliminary data.</text>
</comment>
<reference evidence="3 4" key="1">
    <citation type="submission" date="2010-12" db="EMBL/GenBank/DDBJ databases">
        <title>The Genome Sequence of Neisseria mucosa strain C102.</title>
        <authorList>
            <consortium name="The Broad Institute Genome Sequencing Platform"/>
            <person name="Earl A."/>
            <person name="Ward D."/>
            <person name="Feldgarden M."/>
            <person name="Gevers D."/>
            <person name="Sibley C.D."/>
            <person name="Field T.R."/>
            <person name="Grinwis M."/>
            <person name="Eshaghurshan C.S."/>
            <person name="Surette M."/>
            <person name="Young S.K."/>
            <person name="Zeng Q."/>
            <person name="Gargeya S."/>
            <person name="Fitzgerald M."/>
            <person name="Haas B."/>
            <person name="Abouelleil A."/>
            <person name="Alvarado L."/>
            <person name="Arachchi H.M."/>
            <person name="Berlin A."/>
            <person name="Brown A."/>
            <person name="Chapman S.B."/>
            <person name="Chen Z."/>
            <person name="Dunbar C."/>
            <person name="Freedman E."/>
            <person name="Gearin G."/>
            <person name="Gellesch M."/>
            <person name="Goldberg J."/>
            <person name="Griggs A."/>
            <person name="Gujja S."/>
            <person name="Heilman E."/>
            <person name="Heiman D."/>
            <person name="Howarth C."/>
            <person name="Larson L."/>
            <person name="Lui A."/>
            <person name="MacDonald P.J.P."/>
            <person name="Mehta T."/>
            <person name="Montmayeur A."/>
            <person name="Murphy C."/>
            <person name="Neiman D."/>
            <person name="Pearson M."/>
            <person name="Priest M."/>
            <person name="Roberts A."/>
            <person name="Saif S."/>
            <person name="Shea T."/>
            <person name="Shenoy N."/>
            <person name="Sisk P."/>
            <person name="Stolte C."/>
            <person name="Sykes S."/>
            <person name="White J."/>
            <person name="Yandava C."/>
            <person name="Nusbaum C."/>
            <person name="Birren B."/>
        </authorList>
    </citation>
    <scope>NUCLEOTIDE SEQUENCE [LARGE SCALE GENOMIC DNA]</scope>
    <source>
        <strain evidence="3 4">C102</strain>
    </source>
</reference>
<dbReference type="EMBL" id="ACRG01000004">
    <property type="protein sequence ID" value="EFV81193.1"/>
    <property type="molecule type" value="Genomic_DNA"/>
</dbReference>
<dbReference type="RefSeq" id="WP_003746748.1">
    <property type="nucleotide sequence ID" value="NZ_GL635793.1"/>
</dbReference>
<proteinExistence type="predicted"/>
<name>A0ABP2KE79_NEIMU</name>
<feature type="compositionally biased region" description="Basic and acidic residues" evidence="1">
    <location>
        <begin position="145"/>
        <end position="154"/>
    </location>
</feature>
<keyword evidence="2" id="KW-0732">Signal</keyword>
<evidence type="ECO:0000313" key="4">
    <source>
        <dbReference type="Proteomes" id="UP000003612"/>
    </source>
</evidence>
<accession>A0ABP2KE79</accession>
<dbReference type="PROSITE" id="PS51257">
    <property type="entry name" value="PROKAR_LIPOPROTEIN"/>
    <property type="match status" value="1"/>
</dbReference>